<reference evidence="2 3" key="1">
    <citation type="submission" date="2021-05" db="EMBL/GenBank/DDBJ databases">
        <title>Genome Assembly of Synthetic Allotetraploid Brassica napus Reveals Homoeologous Exchanges between Subgenomes.</title>
        <authorList>
            <person name="Davis J.T."/>
        </authorList>
    </citation>
    <scope>NUCLEOTIDE SEQUENCE [LARGE SCALE GENOMIC DNA]</scope>
    <source>
        <strain evidence="3">cv. Da-Ae</strain>
        <tissue evidence="2">Seedling</tissue>
    </source>
</reference>
<evidence type="ECO:0000313" key="2">
    <source>
        <dbReference type="EMBL" id="KAH0862179.1"/>
    </source>
</evidence>
<feature type="compositionally biased region" description="Polar residues" evidence="1">
    <location>
        <begin position="58"/>
        <end position="85"/>
    </location>
</feature>
<feature type="region of interest" description="Disordered" evidence="1">
    <location>
        <begin position="191"/>
        <end position="220"/>
    </location>
</feature>
<name>A0ABQ7Y1V0_BRANA</name>
<dbReference type="Proteomes" id="UP000824890">
    <property type="component" value="Unassembled WGS sequence"/>
</dbReference>
<feature type="region of interest" description="Disordered" evidence="1">
    <location>
        <begin position="1"/>
        <end position="169"/>
    </location>
</feature>
<evidence type="ECO:0000256" key="1">
    <source>
        <dbReference type="SAM" id="MobiDB-lite"/>
    </source>
</evidence>
<evidence type="ECO:0000313" key="3">
    <source>
        <dbReference type="Proteomes" id="UP000824890"/>
    </source>
</evidence>
<gene>
    <name evidence="2" type="ORF">HID58_079390</name>
</gene>
<feature type="compositionally biased region" description="Basic and acidic residues" evidence="1">
    <location>
        <begin position="1"/>
        <end position="13"/>
    </location>
</feature>
<keyword evidence="3" id="KW-1185">Reference proteome</keyword>
<organism evidence="2 3">
    <name type="scientific">Brassica napus</name>
    <name type="common">Rape</name>
    <dbReference type="NCBI Taxonomy" id="3708"/>
    <lineage>
        <taxon>Eukaryota</taxon>
        <taxon>Viridiplantae</taxon>
        <taxon>Streptophyta</taxon>
        <taxon>Embryophyta</taxon>
        <taxon>Tracheophyta</taxon>
        <taxon>Spermatophyta</taxon>
        <taxon>Magnoliopsida</taxon>
        <taxon>eudicotyledons</taxon>
        <taxon>Gunneridae</taxon>
        <taxon>Pentapetalae</taxon>
        <taxon>rosids</taxon>
        <taxon>malvids</taxon>
        <taxon>Brassicales</taxon>
        <taxon>Brassicaceae</taxon>
        <taxon>Brassiceae</taxon>
        <taxon>Brassica</taxon>
    </lineage>
</organism>
<protein>
    <submittedName>
        <fullName evidence="2">Uncharacterized protein</fullName>
    </submittedName>
</protein>
<feature type="compositionally biased region" description="Polar residues" evidence="1">
    <location>
        <begin position="210"/>
        <end position="220"/>
    </location>
</feature>
<dbReference type="EMBL" id="JAGKQM010000018">
    <property type="protein sequence ID" value="KAH0862179.1"/>
    <property type="molecule type" value="Genomic_DNA"/>
</dbReference>
<sequence length="272" mass="30259">MCENPRPKRERGVGRIPSRTAASPPPRLPLENHPPIHQATPPTDLPSHTGTHKLHTVFTATANLPSASNLGENQSYQGEGFAQTSPFPPESFHCPPTRSHPTNPNQIHLNNKPHKNNRKKQNQTLERGQKPATQGTRHLYLPESKPATEPPRSGSLAGATELKKPPQPGIFIGDARAMGAFTSRTKTTLNWRSDYPTSSPRIQRKKSCREPSSSRSKTLTQIRQNVGEKRQIGTTTRRLERNEKEGSHRRRYAPPDARAALHATPSLLFFSD</sequence>
<feature type="compositionally biased region" description="Basic residues" evidence="1">
    <location>
        <begin position="111"/>
        <end position="121"/>
    </location>
</feature>
<feature type="compositionally biased region" description="Polar residues" evidence="1">
    <location>
        <begin position="99"/>
        <end position="109"/>
    </location>
</feature>
<feature type="compositionally biased region" description="Polar residues" evidence="1">
    <location>
        <begin position="191"/>
        <end position="201"/>
    </location>
</feature>
<proteinExistence type="predicted"/>
<accession>A0ABQ7Y1V0</accession>
<comment type="caution">
    <text evidence="2">The sequence shown here is derived from an EMBL/GenBank/DDBJ whole genome shotgun (WGS) entry which is preliminary data.</text>
</comment>
<feature type="compositionally biased region" description="Polar residues" evidence="1">
    <location>
        <begin position="122"/>
        <end position="136"/>
    </location>
</feature>